<name>A0ABS1BVZ5_9NEIS</name>
<keyword evidence="3" id="KW-1185">Reference proteome</keyword>
<proteinExistence type="predicted"/>
<accession>A0ABS1BVZ5</accession>
<dbReference type="EMBL" id="JAEHNZ010000003">
    <property type="protein sequence ID" value="MBK0397002.1"/>
    <property type="molecule type" value="Genomic_DNA"/>
</dbReference>
<evidence type="ECO:0000256" key="1">
    <source>
        <dbReference type="SAM" id="SignalP"/>
    </source>
</evidence>
<comment type="caution">
    <text evidence="2">The sequence shown here is derived from an EMBL/GenBank/DDBJ whole genome shotgun (WGS) entry which is preliminary data.</text>
</comment>
<feature type="signal peptide" evidence="1">
    <location>
        <begin position="1"/>
        <end position="21"/>
    </location>
</feature>
<gene>
    <name evidence="2" type="ORF">JDW22_10555</name>
</gene>
<sequence length="156" mass="17258">MKSLKTAVLAVSLILATATHAEGNPYRQSYGTWEQDTPAGAERFVIGKHGFEEFAQVAPNCRNKKNGYTHQADWINGKELAQSIRASIADDAGDEAYARPLRNMLKKISPNKKYLRIGLSLSCADGFTAFIQITPNEALKLEAAPDNFYTPVRRVK</sequence>
<feature type="chain" id="PRO_5047328628" evidence="1">
    <location>
        <begin position="22"/>
        <end position="156"/>
    </location>
</feature>
<evidence type="ECO:0000313" key="3">
    <source>
        <dbReference type="Proteomes" id="UP000614058"/>
    </source>
</evidence>
<reference evidence="2 3" key="1">
    <citation type="journal article" date="2021" name="Pathogens">
        <title>Isolation and Characterization of Kingella bonacorsii sp. nov., A Novel Kingella Species Detected in a Stable Periodontitis Subject.</title>
        <authorList>
            <person name="Antezack A."/>
            <person name="Boxberger M."/>
            <person name="Rolland C."/>
            <person name="Monnet-Corti V."/>
            <person name="La Scola B."/>
        </authorList>
    </citation>
    <scope>NUCLEOTIDE SEQUENCE [LARGE SCALE GENOMIC DNA]</scope>
    <source>
        <strain evidence="2 3">Marseille-Q4569</strain>
    </source>
</reference>
<keyword evidence="1" id="KW-0732">Signal</keyword>
<dbReference type="Proteomes" id="UP000614058">
    <property type="component" value="Unassembled WGS sequence"/>
</dbReference>
<protein>
    <submittedName>
        <fullName evidence="2">Transcriptional regulator</fullName>
    </submittedName>
</protein>
<evidence type="ECO:0000313" key="2">
    <source>
        <dbReference type="EMBL" id="MBK0397002.1"/>
    </source>
</evidence>
<organism evidence="2 3">
    <name type="scientific">Kingella bonacorsii</name>
    <dbReference type="NCBI Taxonomy" id="2796361"/>
    <lineage>
        <taxon>Bacteria</taxon>
        <taxon>Pseudomonadati</taxon>
        <taxon>Pseudomonadota</taxon>
        <taxon>Betaproteobacteria</taxon>
        <taxon>Neisseriales</taxon>
        <taxon>Neisseriaceae</taxon>
        <taxon>Kingella</taxon>
    </lineage>
</organism>
<dbReference type="RefSeq" id="WP_200523022.1">
    <property type="nucleotide sequence ID" value="NZ_JAEHNZ010000003.1"/>
</dbReference>